<dbReference type="InterPro" id="IPR015349">
    <property type="entry name" value="OCT_dom"/>
</dbReference>
<dbReference type="Pfam" id="PF01926">
    <property type="entry name" value="MMR_HSR1"/>
    <property type="match status" value="1"/>
</dbReference>
<comment type="cofactor">
    <cofactor evidence="1 9">
        <name>Mg(2+)</name>
        <dbReference type="ChEBI" id="CHEBI:18420"/>
    </cofactor>
</comment>
<feature type="domain" description="Obg" evidence="12">
    <location>
        <begin position="1"/>
        <end position="158"/>
    </location>
</feature>
<evidence type="ECO:0000259" key="12">
    <source>
        <dbReference type="PROSITE" id="PS51883"/>
    </source>
</evidence>
<dbReference type="Gene3D" id="3.30.300.350">
    <property type="entry name" value="GTP-binding protein OBG, C-terminal domain"/>
    <property type="match status" value="1"/>
</dbReference>
<dbReference type="InterPro" id="IPR027417">
    <property type="entry name" value="P-loop_NTPase"/>
</dbReference>
<dbReference type="Proteomes" id="UP000003178">
    <property type="component" value="Unassembled WGS sequence"/>
</dbReference>
<dbReference type="GO" id="GO:0003924">
    <property type="term" value="F:GTPase activity"/>
    <property type="evidence" value="ECO:0007669"/>
    <property type="project" value="UniProtKB-UniRule"/>
</dbReference>
<proteinExistence type="inferred from homology"/>
<keyword evidence="14" id="KW-1185">Reference proteome</keyword>
<dbReference type="EMBL" id="ABWP01000074">
    <property type="protein sequence ID" value="EEA84353.1"/>
    <property type="molecule type" value="Genomic_DNA"/>
</dbReference>
<dbReference type="eggNOG" id="COG0536">
    <property type="taxonomic scope" value="Bacteria"/>
</dbReference>
<feature type="binding site" evidence="9">
    <location>
        <begin position="282"/>
        <end position="285"/>
    </location>
    <ligand>
        <name>GTP</name>
        <dbReference type="ChEBI" id="CHEBI:37565"/>
    </ligand>
</feature>
<evidence type="ECO:0000256" key="6">
    <source>
        <dbReference type="ARBA" id="ARBA00022801"/>
    </source>
</evidence>
<comment type="similarity">
    <text evidence="2 9">Belongs to the TRAFAC class OBG-HflX-like GTPase superfamily. OBG GTPase family.</text>
</comment>
<feature type="binding site" evidence="9">
    <location>
        <begin position="190"/>
        <end position="194"/>
    </location>
    <ligand>
        <name>GTP</name>
        <dbReference type="ChEBI" id="CHEBI:37565"/>
    </ligand>
</feature>
<keyword evidence="4 9" id="KW-0479">Metal-binding</keyword>
<dbReference type="OrthoDB" id="9807318at2"/>
<comment type="subunit">
    <text evidence="9">Monomer.</text>
</comment>
<dbReference type="CDD" id="cd01898">
    <property type="entry name" value="Obg"/>
    <property type="match status" value="1"/>
</dbReference>
<dbReference type="NCBIfam" id="TIGR03595">
    <property type="entry name" value="Obg_CgtA_exten"/>
    <property type="match status" value="1"/>
</dbReference>
<organism evidence="13 14">
    <name type="scientific">Peptacetobacter hiranonis (strain DSM 13275 / JCM 10541 / KCTC 15199 / TO-931)</name>
    <name type="common">Clostridium hiranonis</name>
    <dbReference type="NCBI Taxonomy" id="500633"/>
    <lineage>
        <taxon>Bacteria</taxon>
        <taxon>Bacillati</taxon>
        <taxon>Bacillota</taxon>
        <taxon>Clostridia</taxon>
        <taxon>Peptostreptococcales</taxon>
        <taxon>Peptostreptococcaceae</taxon>
        <taxon>Peptacetobacter</taxon>
    </lineage>
</organism>
<feature type="binding site" evidence="9">
    <location>
        <position position="192"/>
    </location>
    <ligand>
        <name>Mg(2+)</name>
        <dbReference type="ChEBI" id="CHEBI:18420"/>
    </ligand>
</feature>
<sequence>MFIDKARIFVKAGNGGNGAVSFRREKYVPAGGPDGGDGGRGASIIFEVDTGLRTLMDFKYKKKYNGENGGDGSKKRRAGKNGEDLVLKVPQGTIVRDEATGLVIADLKHEGDRAVIAKGGYGGKGNMNFANAVRQAPAFAKSGTDGEERWVILELKMIADVGLLGFPNVGKSTFLSVVTKAKPKIANYHFTTLTPNLGVVQTGFGESFVLADIPGIIEGASEGIGLGHEFLRHVERTKVLIHIVDISGLEGRDPIDDFEKINEELKLYNERLATRPQVVVANKADILFDDSIYENFKAEIESRGYKVFKMSAATRDGVDDVIKYVTQLLAEAEEIELVSENEIYRPELDANNEEEGLHIELGEDGVFEVTGKALRRIMYSVNFDDMESLQYFQNAMESQGVFDRLREMGIDDGDLVRIYELEFEFYN</sequence>
<dbReference type="InterPro" id="IPR014100">
    <property type="entry name" value="GTP-bd_Obg/CgtA"/>
</dbReference>
<dbReference type="RefSeq" id="WP_006440837.1">
    <property type="nucleotide sequence ID" value="NZ_DS995359.1"/>
</dbReference>
<dbReference type="InterPro" id="IPR006073">
    <property type="entry name" value="GTP-bd"/>
</dbReference>
<dbReference type="Pfam" id="PF09269">
    <property type="entry name" value="DUF1967"/>
    <property type="match status" value="1"/>
</dbReference>
<dbReference type="Pfam" id="PF01018">
    <property type="entry name" value="GTP1_OBG"/>
    <property type="match status" value="1"/>
</dbReference>
<dbReference type="InterPro" id="IPR006169">
    <property type="entry name" value="GTP1_OBG_dom"/>
</dbReference>
<dbReference type="GO" id="GO:0042254">
    <property type="term" value="P:ribosome biogenesis"/>
    <property type="evidence" value="ECO:0007669"/>
    <property type="project" value="UniProtKB-UniRule"/>
</dbReference>
<dbReference type="PROSITE" id="PS00905">
    <property type="entry name" value="GTP1_OBG"/>
    <property type="match status" value="1"/>
</dbReference>
<keyword evidence="5 9" id="KW-0547">Nucleotide-binding</keyword>
<dbReference type="SUPFAM" id="SSF52540">
    <property type="entry name" value="P-loop containing nucleoside triphosphate hydrolases"/>
    <property type="match status" value="1"/>
</dbReference>
<dbReference type="PRINTS" id="PR00326">
    <property type="entry name" value="GTP1OBG"/>
</dbReference>
<dbReference type="PANTHER" id="PTHR11702">
    <property type="entry name" value="DEVELOPMENTALLY REGULATED GTP-BINDING PROTEIN-RELATED"/>
    <property type="match status" value="1"/>
</dbReference>
<evidence type="ECO:0000256" key="9">
    <source>
        <dbReference type="HAMAP-Rule" id="MF_01454"/>
    </source>
</evidence>
<dbReference type="NCBIfam" id="NF008956">
    <property type="entry name" value="PRK12299.1"/>
    <property type="match status" value="1"/>
</dbReference>
<evidence type="ECO:0000313" key="14">
    <source>
        <dbReference type="Proteomes" id="UP000003178"/>
    </source>
</evidence>
<dbReference type="GO" id="GO:0005737">
    <property type="term" value="C:cytoplasm"/>
    <property type="evidence" value="ECO:0007669"/>
    <property type="project" value="UniProtKB-SubCell"/>
</dbReference>
<dbReference type="PROSITE" id="PS51881">
    <property type="entry name" value="OCT"/>
    <property type="match status" value="1"/>
</dbReference>
<dbReference type="PROSITE" id="PS51710">
    <property type="entry name" value="G_OBG"/>
    <property type="match status" value="1"/>
</dbReference>
<reference evidence="13 14" key="1">
    <citation type="submission" date="2008-09" db="EMBL/GenBank/DDBJ databases">
        <authorList>
            <person name="Fulton L."/>
            <person name="Clifton S."/>
            <person name="Fulton B."/>
            <person name="Xu J."/>
            <person name="Minx P."/>
            <person name="Pepin K.H."/>
            <person name="Johnson M."/>
            <person name="Thiruvilangam P."/>
            <person name="Bhonagiri V."/>
            <person name="Nash W.E."/>
            <person name="Mardis E.R."/>
            <person name="Wilson R.K."/>
        </authorList>
    </citation>
    <scope>NUCLEOTIDE SEQUENCE [LARGE SCALE GENOMIC DNA]</scope>
    <source>
        <strain evidence="13 14">DSM 13275</strain>
    </source>
</reference>
<dbReference type="HOGENOM" id="CLU_011747_2_1_9"/>
<dbReference type="InterPro" id="IPR036726">
    <property type="entry name" value="GTP1_OBG_dom_sf"/>
</dbReference>
<gene>
    <name evidence="9" type="primary">obg</name>
    <name evidence="13" type="synonym">cgtA</name>
    <name evidence="13" type="ORF">CLOHIR_01976</name>
</gene>
<evidence type="ECO:0000313" key="13">
    <source>
        <dbReference type="EMBL" id="EEA84353.1"/>
    </source>
</evidence>
<dbReference type="InterPro" id="IPR045086">
    <property type="entry name" value="OBG_GTPase"/>
</dbReference>
<dbReference type="Gene3D" id="2.70.210.12">
    <property type="entry name" value="GTP1/OBG domain"/>
    <property type="match status" value="1"/>
</dbReference>
<evidence type="ECO:0000256" key="7">
    <source>
        <dbReference type="ARBA" id="ARBA00022842"/>
    </source>
</evidence>
<keyword evidence="8 9" id="KW-0342">GTP-binding</keyword>
<dbReference type="SUPFAM" id="SSF102741">
    <property type="entry name" value="Obg GTP-binding protein C-terminal domain"/>
    <property type="match status" value="1"/>
</dbReference>
<dbReference type="AlphaFoldDB" id="B6G1G9"/>
<keyword evidence="3 9" id="KW-0963">Cytoplasm</keyword>
<accession>B6G1G9</accession>
<dbReference type="PANTHER" id="PTHR11702:SF31">
    <property type="entry name" value="MITOCHONDRIAL RIBOSOME-ASSOCIATED GTPASE 2"/>
    <property type="match status" value="1"/>
</dbReference>
<feature type="binding site" evidence="9">
    <location>
        <begin position="165"/>
        <end position="172"/>
    </location>
    <ligand>
        <name>GTP</name>
        <dbReference type="ChEBI" id="CHEBI:37565"/>
    </ligand>
</feature>
<dbReference type="HAMAP" id="MF_01454">
    <property type="entry name" value="GTPase_Obg"/>
    <property type="match status" value="1"/>
</dbReference>
<evidence type="ECO:0000256" key="5">
    <source>
        <dbReference type="ARBA" id="ARBA00022741"/>
    </source>
</evidence>
<evidence type="ECO:0000256" key="2">
    <source>
        <dbReference type="ARBA" id="ARBA00007699"/>
    </source>
</evidence>
<protein>
    <recommendedName>
        <fullName evidence="9">GTPase Obg</fullName>
        <ecNumber evidence="9">3.6.5.-</ecNumber>
    </recommendedName>
    <alternativeName>
        <fullName evidence="9">GTP-binding protein Obg</fullName>
    </alternativeName>
</protein>
<dbReference type="NCBIfam" id="NF008954">
    <property type="entry name" value="PRK12296.1"/>
    <property type="match status" value="1"/>
</dbReference>
<dbReference type="GO" id="GO:0000287">
    <property type="term" value="F:magnesium ion binding"/>
    <property type="evidence" value="ECO:0007669"/>
    <property type="project" value="InterPro"/>
</dbReference>
<feature type="domain" description="OCT" evidence="11">
    <location>
        <begin position="349"/>
        <end position="427"/>
    </location>
</feature>
<comment type="subcellular location">
    <subcellularLocation>
        <location evidence="9">Cytoplasm</location>
    </subcellularLocation>
</comment>
<comment type="function">
    <text evidence="9">An essential GTPase which binds GTP, GDP and possibly (p)ppGpp with moderate affinity, with high nucleotide exchange rates and a fairly low GTP hydrolysis rate. Plays a role in control of the cell cycle, stress response, ribosome biogenesis and in those bacteria that undergo differentiation, in morphogenesis control.</text>
</comment>
<dbReference type="STRING" id="500633.CLOHIR_01976"/>
<evidence type="ECO:0000259" key="11">
    <source>
        <dbReference type="PROSITE" id="PS51881"/>
    </source>
</evidence>
<feature type="binding site" evidence="9">
    <location>
        <position position="172"/>
    </location>
    <ligand>
        <name>Mg(2+)</name>
        <dbReference type="ChEBI" id="CHEBI:18420"/>
    </ligand>
</feature>
<dbReference type="PROSITE" id="PS51883">
    <property type="entry name" value="OBG"/>
    <property type="match status" value="1"/>
</dbReference>
<feature type="binding site" evidence="9">
    <location>
        <begin position="311"/>
        <end position="313"/>
    </location>
    <ligand>
        <name>GTP</name>
        <dbReference type="ChEBI" id="CHEBI:37565"/>
    </ligand>
</feature>
<feature type="domain" description="OBG-type G" evidence="10">
    <location>
        <begin position="159"/>
        <end position="330"/>
    </location>
</feature>
<comment type="caution">
    <text evidence="13">The sequence shown here is derived from an EMBL/GenBank/DDBJ whole genome shotgun (WGS) entry which is preliminary data.</text>
</comment>
<reference evidence="13 14" key="2">
    <citation type="submission" date="2008-10" db="EMBL/GenBank/DDBJ databases">
        <title>Draft genome sequence of Clostridium hiranonis (DSM 13275).</title>
        <authorList>
            <person name="Sudarsanam P."/>
            <person name="Ley R."/>
            <person name="Guruge J."/>
            <person name="Turnbaugh P.J."/>
            <person name="Mahowald M."/>
            <person name="Liep D."/>
            <person name="Gordon J."/>
        </authorList>
    </citation>
    <scope>NUCLEOTIDE SEQUENCE [LARGE SCALE GENOMIC DNA]</scope>
    <source>
        <strain evidence="13 14">DSM 13275</strain>
    </source>
</reference>
<dbReference type="NCBIfam" id="TIGR02729">
    <property type="entry name" value="Obg_CgtA"/>
    <property type="match status" value="1"/>
</dbReference>
<dbReference type="SUPFAM" id="SSF82051">
    <property type="entry name" value="Obg GTP-binding protein N-terminal domain"/>
    <property type="match status" value="1"/>
</dbReference>
<keyword evidence="7 9" id="KW-0460">Magnesium</keyword>
<keyword evidence="6 9" id="KW-0378">Hydrolase</keyword>
<dbReference type="NCBIfam" id="NF008955">
    <property type="entry name" value="PRK12297.1"/>
    <property type="match status" value="1"/>
</dbReference>
<dbReference type="Gene3D" id="3.40.50.300">
    <property type="entry name" value="P-loop containing nucleotide triphosphate hydrolases"/>
    <property type="match status" value="1"/>
</dbReference>
<dbReference type="FunFam" id="2.70.210.12:FF:000001">
    <property type="entry name" value="GTPase Obg"/>
    <property type="match status" value="1"/>
</dbReference>
<evidence type="ECO:0000256" key="3">
    <source>
        <dbReference type="ARBA" id="ARBA00022490"/>
    </source>
</evidence>
<evidence type="ECO:0000259" key="10">
    <source>
        <dbReference type="PROSITE" id="PS51710"/>
    </source>
</evidence>
<evidence type="ECO:0000256" key="8">
    <source>
        <dbReference type="ARBA" id="ARBA00023134"/>
    </source>
</evidence>
<dbReference type="EC" id="3.6.5.-" evidence="9"/>
<feature type="binding site" evidence="9">
    <location>
        <begin position="212"/>
        <end position="215"/>
    </location>
    <ligand>
        <name>GTP</name>
        <dbReference type="ChEBI" id="CHEBI:37565"/>
    </ligand>
</feature>
<evidence type="ECO:0000256" key="4">
    <source>
        <dbReference type="ARBA" id="ARBA00022723"/>
    </source>
</evidence>
<dbReference type="InterPro" id="IPR006074">
    <property type="entry name" value="GTP1-OBG_CS"/>
</dbReference>
<evidence type="ECO:0000256" key="1">
    <source>
        <dbReference type="ARBA" id="ARBA00001946"/>
    </source>
</evidence>
<dbReference type="InterPro" id="IPR031167">
    <property type="entry name" value="G_OBG"/>
</dbReference>
<dbReference type="GO" id="GO:0005525">
    <property type="term" value="F:GTP binding"/>
    <property type="evidence" value="ECO:0007669"/>
    <property type="project" value="UniProtKB-UniRule"/>
</dbReference>
<name>B6G1G9_PEPHT</name>
<dbReference type="InterPro" id="IPR036346">
    <property type="entry name" value="GTP-bd_prot_GTP1/OBG_C_sf"/>
</dbReference>